<gene>
    <name evidence="2" type="ORF">BDN70DRAFT_874882</name>
</gene>
<dbReference type="AlphaFoldDB" id="A0A9P5ZAQ3"/>
<comment type="caution">
    <text evidence="2">The sequence shown here is derived from an EMBL/GenBank/DDBJ whole genome shotgun (WGS) entry which is preliminary data.</text>
</comment>
<reference evidence="2" key="1">
    <citation type="submission" date="2020-11" db="EMBL/GenBank/DDBJ databases">
        <authorList>
            <consortium name="DOE Joint Genome Institute"/>
            <person name="Ahrendt S."/>
            <person name="Riley R."/>
            <person name="Andreopoulos W."/>
            <person name="Labutti K."/>
            <person name="Pangilinan J."/>
            <person name="Ruiz-Duenas F.J."/>
            <person name="Barrasa J.M."/>
            <person name="Sanchez-Garcia M."/>
            <person name="Camarero S."/>
            <person name="Miyauchi S."/>
            <person name="Serrano A."/>
            <person name="Linde D."/>
            <person name="Babiker R."/>
            <person name="Drula E."/>
            <person name="Ayuso-Fernandez I."/>
            <person name="Pacheco R."/>
            <person name="Padilla G."/>
            <person name="Ferreira P."/>
            <person name="Barriuso J."/>
            <person name="Kellner H."/>
            <person name="Castanera R."/>
            <person name="Alfaro M."/>
            <person name="Ramirez L."/>
            <person name="Pisabarro A.G."/>
            <person name="Kuo A."/>
            <person name="Tritt A."/>
            <person name="Lipzen A."/>
            <person name="He G."/>
            <person name="Yan M."/>
            <person name="Ng V."/>
            <person name="Cullen D."/>
            <person name="Martin F."/>
            <person name="Rosso M.-N."/>
            <person name="Henrissat B."/>
            <person name="Hibbett D."/>
            <person name="Martinez A.T."/>
            <person name="Grigoriev I.V."/>
        </authorList>
    </citation>
    <scope>NUCLEOTIDE SEQUENCE</scope>
    <source>
        <strain evidence="2">CIRM-BRFM 674</strain>
    </source>
</reference>
<sequence>MTRFDNLHVSRSVFSQEIDCKDAIYAFLNPNPTLPASCAYNSSTAGTLHHIVIYQLDRAGFWGVCQLATSFNFYHWWRVSLDPYMWEPTNWKSCILPVINFSLAITTVLYSATLYF</sequence>
<accession>A0A9P5ZAQ3</accession>
<feature type="transmembrane region" description="Helical" evidence="1">
    <location>
        <begin position="97"/>
        <end position="115"/>
    </location>
</feature>
<proteinExistence type="predicted"/>
<name>A0A9P5ZAQ3_9AGAR</name>
<keyword evidence="3" id="KW-1185">Reference proteome</keyword>
<keyword evidence="1" id="KW-0472">Membrane</keyword>
<dbReference type="Proteomes" id="UP000807469">
    <property type="component" value="Unassembled WGS sequence"/>
</dbReference>
<evidence type="ECO:0000313" key="3">
    <source>
        <dbReference type="Proteomes" id="UP000807469"/>
    </source>
</evidence>
<organism evidence="2 3">
    <name type="scientific">Pholiota conissans</name>
    <dbReference type="NCBI Taxonomy" id="109636"/>
    <lineage>
        <taxon>Eukaryota</taxon>
        <taxon>Fungi</taxon>
        <taxon>Dikarya</taxon>
        <taxon>Basidiomycota</taxon>
        <taxon>Agaricomycotina</taxon>
        <taxon>Agaricomycetes</taxon>
        <taxon>Agaricomycetidae</taxon>
        <taxon>Agaricales</taxon>
        <taxon>Agaricineae</taxon>
        <taxon>Strophariaceae</taxon>
        <taxon>Pholiota</taxon>
    </lineage>
</organism>
<keyword evidence="1" id="KW-0812">Transmembrane</keyword>
<dbReference type="EMBL" id="MU155164">
    <property type="protein sequence ID" value="KAF9482536.1"/>
    <property type="molecule type" value="Genomic_DNA"/>
</dbReference>
<protein>
    <submittedName>
        <fullName evidence="2">Uncharacterized protein</fullName>
    </submittedName>
</protein>
<evidence type="ECO:0000256" key="1">
    <source>
        <dbReference type="SAM" id="Phobius"/>
    </source>
</evidence>
<keyword evidence="1" id="KW-1133">Transmembrane helix</keyword>
<evidence type="ECO:0000313" key="2">
    <source>
        <dbReference type="EMBL" id="KAF9482536.1"/>
    </source>
</evidence>